<dbReference type="Pfam" id="PF01501">
    <property type="entry name" value="Glyco_transf_8"/>
    <property type="match status" value="1"/>
</dbReference>
<evidence type="ECO:0000256" key="2">
    <source>
        <dbReference type="ARBA" id="ARBA00022679"/>
    </source>
</evidence>
<name>A0A1W2CGD3_9FIRM</name>
<dbReference type="PANTHER" id="PTHR13778">
    <property type="entry name" value="GLYCOSYLTRANSFERASE 8 DOMAIN-CONTAINING PROTEIN"/>
    <property type="match status" value="1"/>
</dbReference>
<gene>
    <name evidence="4" type="ORF">SAMN02745168_2767</name>
</gene>
<dbReference type="OrthoDB" id="8233337at2"/>
<dbReference type="InterPro" id="IPR002495">
    <property type="entry name" value="Glyco_trans_8"/>
</dbReference>
<keyword evidence="5" id="KW-1185">Reference proteome</keyword>
<organism evidence="4 5">
    <name type="scientific">Papillibacter cinnamivorans DSM 12816</name>
    <dbReference type="NCBI Taxonomy" id="1122930"/>
    <lineage>
        <taxon>Bacteria</taxon>
        <taxon>Bacillati</taxon>
        <taxon>Bacillota</taxon>
        <taxon>Clostridia</taxon>
        <taxon>Eubacteriales</taxon>
        <taxon>Oscillospiraceae</taxon>
        <taxon>Papillibacter</taxon>
    </lineage>
</organism>
<dbReference type="InterPro" id="IPR050748">
    <property type="entry name" value="Glycosyltrans_8_dom-fam"/>
</dbReference>
<protein>
    <submittedName>
        <fullName evidence="4">Lipopolysaccharide biosynthesis protein, LPS:glycosyltransferase</fullName>
    </submittedName>
</protein>
<dbReference type="STRING" id="1122930.SAMN02745168_2767"/>
<dbReference type="Gene3D" id="3.90.550.10">
    <property type="entry name" value="Spore Coat Polysaccharide Biosynthesis Protein SpsA, Chain A"/>
    <property type="match status" value="1"/>
</dbReference>
<evidence type="ECO:0000256" key="1">
    <source>
        <dbReference type="ARBA" id="ARBA00022676"/>
    </source>
</evidence>
<dbReference type="GO" id="GO:0016757">
    <property type="term" value="F:glycosyltransferase activity"/>
    <property type="evidence" value="ECO:0007669"/>
    <property type="project" value="UniProtKB-KW"/>
</dbReference>
<dbReference type="CDD" id="cd04194">
    <property type="entry name" value="GT8_A4GalT_like"/>
    <property type="match status" value="1"/>
</dbReference>
<sequence length="330" mass="37447">MMSGEMKSVLDDVILAFAVSNTYVLPLCVTIESVVETAAPGRTYRIFVLHDSLSPANIVLVENMGTRRAPVRCIRIGHLLDQEAMYPISYFSREIYYRLLIADALPDYGKVLYLDCDMIVRKDVGALFDTQLDGAVLGAVKDTPGSSRRKDIEKGLGIPLDRYFNSGVLLIDTRRFAAEKIKERSFELLYREKRLITPDQDALNVVCWKTARLLDERWNVFWERTFAGFPQPPESAWILHYISPVKPWNSVGFAQTGPFWSCAKKTPVYSRLCDGILCRPLDRVEHVAVQGAVLYQYQAGGLGFRYILRLMGAWLSFKLFGKPESGEEQK</sequence>
<evidence type="ECO:0000256" key="3">
    <source>
        <dbReference type="ARBA" id="ARBA00022723"/>
    </source>
</evidence>
<dbReference type="EMBL" id="FWXW01000009">
    <property type="protein sequence ID" value="SMC83708.1"/>
    <property type="molecule type" value="Genomic_DNA"/>
</dbReference>
<dbReference type="AlphaFoldDB" id="A0A1W2CGD3"/>
<dbReference type="InterPro" id="IPR029044">
    <property type="entry name" value="Nucleotide-diphossugar_trans"/>
</dbReference>
<dbReference type="GO" id="GO:0046872">
    <property type="term" value="F:metal ion binding"/>
    <property type="evidence" value="ECO:0007669"/>
    <property type="project" value="UniProtKB-KW"/>
</dbReference>
<proteinExistence type="predicted"/>
<dbReference type="PANTHER" id="PTHR13778:SF47">
    <property type="entry name" value="LIPOPOLYSACCHARIDE 1,3-GALACTOSYLTRANSFERASE"/>
    <property type="match status" value="1"/>
</dbReference>
<accession>A0A1W2CGD3</accession>
<evidence type="ECO:0000313" key="4">
    <source>
        <dbReference type="EMBL" id="SMC83708.1"/>
    </source>
</evidence>
<reference evidence="4 5" key="1">
    <citation type="submission" date="2017-04" db="EMBL/GenBank/DDBJ databases">
        <authorList>
            <person name="Afonso C.L."/>
            <person name="Miller P.J."/>
            <person name="Scott M.A."/>
            <person name="Spackman E."/>
            <person name="Goraichik I."/>
            <person name="Dimitrov K.M."/>
            <person name="Suarez D.L."/>
            <person name="Swayne D.E."/>
        </authorList>
    </citation>
    <scope>NUCLEOTIDE SEQUENCE [LARGE SCALE GENOMIC DNA]</scope>
    <source>
        <strain evidence="4 5">DSM 12816</strain>
    </source>
</reference>
<dbReference type="SUPFAM" id="SSF53448">
    <property type="entry name" value="Nucleotide-diphospho-sugar transferases"/>
    <property type="match status" value="1"/>
</dbReference>
<keyword evidence="3" id="KW-0479">Metal-binding</keyword>
<dbReference type="RefSeq" id="WP_084235426.1">
    <property type="nucleotide sequence ID" value="NZ_FWXW01000009.1"/>
</dbReference>
<keyword evidence="1" id="KW-0328">Glycosyltransferase</keyword>
<evidence type="ECO:0000313" key="5">
    <source>
        <dbReference type="Proteomes" id="UP000192790"/>
    </source>
</evidence>
<dbReference type="Proteomes" id="UP000192790">
    <property type="component" value="Unassembled WGS sequence"/>
</dbReference>
<keyword evidence="2 4" id="KW-0808">Transferase</keyword>